<dbReference type="InterPro" id="IPR011009">
    <property type="entry name" value="Kinase-like_dom_sf"/>
</dbReference>
<protein>
    <submittedName>
        <fullName evidence="1">Lipopolysaccharide kinase (Kdo/WaaP) family protein</fullName>
    </submittedName>
</protein>
<evidence type="ECO:0000313" key="1">
    <source>
        <dbReference type="EMBL" id="SEK50209.1"/>
    </source>
</evidence>
<proteinExistence type="predicted"/>
<dbReference type="Pfam" id="PF06293">
    <property type="entry name" value="Kdo"/>
    <property type="match status" value="1"/>
</dbReference>
<keyword evidence="2" id="KW-1185">Reference proteome</keyword>
<evidence type="ECO:0000313" key="2">
    <source>
        <dbReference type="Proteomes" id="UP000185766"/>
    </source>
</evidence>
<sequence length="472" mass="52741">MSLALLRKAGRNPALPMSVPLADQSVLLEQWLRVLPGKRYVARAQWQGQTVLAKLLVGDKAARDAQQERDGFAALQQAGVATPELLTSGQNEHGAWLLYRFIEQGQSLGTRWQALAAQPLLSAEQATLLQKALTCIGQLHAQGLWQEDLHLDNLLADGAQLYLIDAGGIRQQALGQPLSAAQCQANLAVFFAQLPPLSDDQLELLLVSYMAHNPQAIALDALREAERKLRQWRLRDYLKKCARDCSLFAFSKSATGILAVRREWLTVLAPLLAEPDRFIDAGHIYKTGGAATVARVEVDGRPLLVKRYNIKNTAHWLKRCWRPSRAWHSWIEGNRLLHLGIATPTPLAVIERRSWGLRRTAYLITEYCPGGDIIARFDPAGQQLPPDDELAALAQLLTQMKAQRLSHGDLKGHNVFWMASGFGLIDLDAMQQHRCQRRFAKAFARDRARLLRNWPSDSPLHKQLDHVLPTAD</sequence>
<keyword evidence="1" id="KW-0808">Transferase</keyword>
<dbReference type="AlphaFoldDB" id="A0A1H7HIW5"/>
<dbReference type="GO" id="GO:0016301">
    <property type="term" value="F:kinase activity"/>
    <property type="evidence" value="ECO:0007669"/>
    <property type="project" value="UniProtKB-KW"/>
</dbReference>
<accession>A0A1H7HIW5</accession>
<dbReference type="EMBL" id="FOAS01000003">
    <property type="protein sequence ID" value="SEK50209.1"/>
    <property type="molecule type" value="Genomic_DNA"/>
</dbReference>
<organism evidence="1 2">
    <name type="scientific">Atopomonas hussainii</name>
    <dbReference type="NCBI Taxonomy" id="1429083"/>
    <lineage>
        <taxon>Bacteria</taxon>
        <taxon>Pseudomonadati</taxon>
        <taxon>Pseudomonadota</taxon>
        <taxon>Gammaproteobacteria</taxon>
        <taxon>Pseudomonadales</taxon>
        <taxon>Pseudomonadaceae</taxon>
        <taxon>Atopomonas</taxon>
    </lineage>
</organism>
<dbReference type="SUPFAM" id="SSF56112">
    <property type="entry name" value="Protein kinase-like (PK-like)"/>
    <property type="match status" value="2"/>
</dbReference>
<name>A0A1H7HIW5_9GAMM</name>
<dbReference type="Gene3D" id="1.10.510.10">
    <property type="entry name" value="Transferase(Phosphotransferase) domain 1"/>
    <property type="match status" value="1"/>
</dbReference>
<dbReference type="RefSeq" id="WP_074865011.1">
    <property type="nucleotide sequence ID" value="NZ_FOAS01000003.1"/>
</dbReference>
<dbReference type="STRING" id="1429083.GCA_001885685_01600"/>
<reference evidence="1 2" key="1">
    <citation type="submission" date="2016-10" db="EMBL/GenBank/DDBJ databases">
        <authorList>
            <person name="de Groot N.N."/>
        </authorList>
    </citation>
    <scope>NUCLEOTIDE SEQUENCE [LARGE SCALE GENOMIC DNA]</scope>
    <source>
        <strain evidence="1 2">JCM 19513</strain>
    </source>
</reference>
<dbReference type="Proteomes" id="UP000185766">
    <property type="component" value="Unassembled WGS sequence"/>
</dbReference>
<gene>
    <name evidence="1" type="ORF">SAMN05216214_1034</name>
</gene>
<keyword evidence="1" id="KW-0418">Kinase</keyword>